<accession>A0A0S4XP32</accession>
<name>A0A0S4XP32_9BACT</name>
<dbReference type="EMBL" id="FAXN01000059">
    <property type="protein sequence ID" value="CUV66068.1"/>
    <property type="molecule type" value="Genomic_DNA"/>
</dbReference>
<reference evidence="1" key="1">
    <citation type="submission" date="2015-11" db="EMBL/GenBank/DDBJ databases">
        <authorList>
            <person name="Zhang Y."/>
            <person name="Guo Z."/>
        </authorList>
    </citation>
    <scope>NUCLEOTIDE SEQUENCE</scope>
    <source>
        <strain evidence="1">BN30871</strain>
    </source>
</reference>
<dbReference type="AlphaFoldDB" id="A0A0S4XP32"/>
<proteinExistence type="predicted"/>
<organism evidence="1">
    <name type="scientific">Sulfurovum sp. enrichment culture clone C5</name>
    <dbReference type="NCBI Taxonomy" id="497650"/>
    <lineage>
        <taxon>Bacteria</taxon>
        <taxon>Pseudomonadati</taxon>
        <taxon>Campylobacterota</taxon>
        <taxon>Epsilonproteobacteria</taxon>
        <taxon>Campylobacterales</taxon>
        <taxon>Sulfurovaceae</taxon>
        <taxon>Sulfurovum</taxon>
        <taxon>environmental samples</taxon>
    </lineage>
</organism>
<sequence length="367" mass="42691">MKKIYTYVILSFAFLYANYNIEAYGTLGDVKIHINLEKDENNCWARYYYDSKLLDIESTECNIYKNIYNIYINHDINDKTKKASDGEHFVLNIKNGTIDGTWQNNSSKSKVVNLKISKGSYRKFRNDNLNFSRDKIQNVSQNRQIIWIKENHSNILYPRLGNGFNNQDIAKTNNILEDIQKDMSIAYLTCVSRFDYGSGMETNNEVEFVGANFISISTSDNYYCGGAHPDFNSYGNLIELKSGKSYGIDEILAFDKIVPKYKRGDSDEKFSKYAEYREKKFAPAIKRLIFEEQGWSLSQKFNEDECDYGDDDVWDFVSWYATKDGLAIVPIFGRVSRACEEPFVIPYNKLSKYKNPKFKYRLEDIAK</sequence>
<protein>
    <submittedName>
        <fullName evidence="1">Uncharacterized protein</fullName>
    </submittedName>
</protein>
<gene>
    <name evidence="1" type="ORF">BN3087_570040</name>
</gene>
<evidence type="ECO:0000313" key="1">
    <source>
        <dbReference type="EMBL" id="CUV66068.1"/>
    </source>
</evidence>